<dbReference type="CDD" id="cd03214">
    <property type="entry name" value="ABC_Iron-Siderophores_B12_Hemin"/>
    <property type="match status" value="1"/>
</dbReference>
<evidence type="ECO:0000256" key="5">
    <source>
        <dbReference type="ARBA" id="ARBA00022496"/>
    </source>
</evidence>
<evidence type="ECO:0000256" key="10">
    <source>
        <dbReference type="ARBA" id="ARBA00023136"/>
    </source>
</evidence>
<comment type="caution">
    <text evidence="12">The sequence shown here is derived from an EMBL/GenBank/DDBJ whole genome shotgun (WGS) entry which is preliminary data.</text>
</comment>
<keyword evidence="7 12" id="KW-0067">ATP-binding</keyword>
<dbReference type="Proteomes" id="UP001597371">
    <property type="component" value="Unassembled WGS sequence"/>
</dbReference>
<evidence type="ECO:0000256" key="9">
    <source>
        <dbReference type="ARBA" id="ARBA00023065"/>
    </source>
</evidence>
<dbReference type="RefSeq" id="WP_209736891.1">
    <property type="nucleotide sequence ID" value="NZ_CP072611.1"/>
</dbReference>
<keyword evidence="6" id="KW-0547">Nucleotide-binding</keyword>
<evidence type="ECO:0000259" key="11">
    <source>
        <dbReference type="PROSITE" id="PS50893"/>
    </source>
</evidence>
<feature type="domain" description="ABC transporter" evidence="11">
    <location>
        <begin position="9"/>
        <end position="245"/>
    </location>
</feature>
<comment type="subcellular location">
    <subcellularLocation>
        <location evidence="1">Cell membrane</location>
        <topology evidence="1">Peripheral membrane protein</topology>
    </subcellularLocation>
</comment>
<keyword evidence="4" id="KW-1003">Cell membrane</keyword>
<accession>A0ABW5CKT0</accession>
<dbReference type="InterPro" id="IPR051535">
    <property type="entry name" value="Siderophore_ABC-ATPase"/>
</dbReference>
<dbReference type="InterPro" id="IPR003593">
    <property type="entry name" value="AAA+_ATPase"/>
</dbReference>
<keyword evidence="5" id="KW-0410">Iron transport</keyword>
<keyword evidence="13" id="KW-1185">Reference proteome</keyword>
<evidence type="ECO:0000313" key="13">
    <source>
        <dbReference type="Proteomes" id="UP001597371"/>
    </source>
</evidence>
<evidence type="ECO:0000256" key="6">
    <source>
        <dbReference type="ARBA" id="ARBA00022741"/>
    </source>
</evidence>
<evidence type="ECO:0000256" key="1">
    <source>
        <dbReference type="ARBA" id="ARBA00004202"/>
    </source>
</evidence>
<proteinExistence type="inferred from homology"/>
<dbReference type="PROSITE" id="PS50893">
    <property type="entry name" value="ABC_TRANSPORTER_2"/>
    <property type="match status" value="1"/>
</dbReference>
<gene>
    <name evidence="12" type="ORF">ACFSKQ_07280</name>
</gene>
<dbReference type="GO" id="GO:0005524">
    <property type="term" value="F:ATP binding"/>
    <property type="evidence" value="ECO:0007669"/>
    <property type="project" value="UniProtKB-KW"/>
</dbReference>
<organism evidence="12 13">
    <name type="scientific">Aureimonas populi</name>
    <dbReference type="NCBI Taxonomy" id="1701758"/>
    <lineage>
        <taxon>Bacteria</taxon>
        <taxon>Pseudomonadati</taxon>
        <taxon>Pseudomonadota</taxon>
        <taxon>Alphaproteobacteria</taxon>
        <taxon>Hyphomicrobiales</taxon>
        <taxon>Aurantimonadaceae</taxon>
        <taxon>Aureimonas</taxon>
    </lineage>
</organism>
<keyword evidence="10" id="KW-0472">Membrane</keyword>
<dbReference type="InterPro" id="IPR003439">
    <property type="entry name" value="ABC_transporter-like_ATP-bd"/>
</dbReference>
<dbReference type="EMBL" id="JBHUIJ010000008">
    <property type="protein sequence ID" value="MFD2237267.1"/>
    <property type="molecule type" value="Genomic_DNA"/>
</dbReference>
<keyword evidence="3" id="KW-0813">Transport</keyword>
<reference evidence="13" key="1">
    <citation type="journal article" date="2019" name="Int. J. Syst. Evol. Microbiol.">
        <title>The Global Catalogue of Microorganisms (GCM) 10K type strain sequencing project: providing services to taxonomists for standard genome sequencing and annotation.</title>
        <authorList>
            <consortium name="The Broad Institute Genomics Platform"/>
            <consortium name="The Broad Institute Genome Sequencing Center for Infectious Disease"/>
            <person name="Wu L."/>
            <person name="Ma J."/>
        </authorList>
    </citation>
    <scope>NUCLEOTIDE SEQUENCE [LARGE SCALE GENOMIC DNA]</scope>
    <source>
        <strain evidence="13">ZS-35-S2</strain>
    </source>
</reference>
<comment type="similarity">
    <text evidence="2">Belongs to the ABC transporter superfamily.</text>
</comment>
<dbReference type="InterPro" id="IPR017871">
    <property type="entry name" value="ABC_transporter-like_CS"/>
</dbReference>
<evidence type="ECO:0000256" key="4">
    <source>
        <dbReference type="ARBA" id="ARBA00022475"/>
    </source>
</evidence>
<dbReference type="PROSITE" id="PS00211">
    <property type="entry name" value="ABC_TRANSPORTER_1"/>
    <property type="match status" value="1"/>
</dbReference>
<evidence type="ECO:0000256" key="3">
    <source>
        <dbReference type="ARBA" id="ARBA00022448"/>
    </source>
</evidence>
<dbReference type="Gene3D" id="3.40.50.300">
    <property type="entry name" value="P-loop containing nucleotide triphosphate hydrolases"/>
    <property type="match status" value="1"/>
</dbReference>
<dbReference type="PANTHER" id="PTHR42771">
    <property type="entry name" value="IRON(3+)-HYDROXAMATE IMPORT ATP-BINDING PROTEIN FHUC"/>
    <property type="match status" value="1"/>
</dbReference>
<dbReference type="SUPFAM" id="SSF52540">
    <property type="entry name" value="P-loop containing nucleoside triphosphate hydrolases"/>
    <property type="match status" value="1"/>
</dbReference>
<sequence length="262" mass="28111">MVAAGPALFELSGVGFSAGGREILKGLDLTLEAGRIVGVIGPNGSGKSTLVKLLARQEAPSAGRIRFLGREIGAGSARGFARRLAYLPQFMPPAEGMNVEEFVALGRFPWHGTFGRFTGQDRAKVEEAIEQTDLRPFRSRLVDSLSGGERQRVWLAMLLAQDARCLVLDEPTSALDISHQAEMLELVRDLARARDLSVVVILHDINMAARICDRLIALGGGQVVADGPPGAIMNPQTLERIYGIGMGIFTHPLSGAPVGYVR</sequence>
<evidence type="ECO:0000256" key="2">
    <source>
        <dbReference type="ARBA" id="ARBA00005417"/>
    </source>
</evidence>
<evidence type="ECO:0000313" key="12">
    <source>
        <dbReference type="EMBL" id="MFD2237267.1"/>
    </source>
</evidence>
<name>A0ABW5CKT0_9HYPH</name>
<dbReference type="Pfam" id="PF00005">
    <property type="entry name" value="ABC_tran"/>
    <property type="match status" value="1"/>
</dbReference>
<dbReference type="InterPro" id="IPR027417">
    <property type="entry name" value="P-loop_NTPase"/>
</dbReference>
<protein>
    <submittedName>
        <fullName evidence="12">ABC transporter ATP-binding protein</fullName>
    </submittedName>
</protein>
<evidence type="ECO:0000256" key="7">
    <source>
        <dbReference type="ARBA" id="ARBA00022840"/>
    </source>
</evidence>
<evidence type="ECO:0000256" key="8">
    <source>
        <dbReference type="ARBA" id="ARBA00023004"/>
    </source>
</evidence>
<dbReference type="SMART" id="SM00382">
    <property type="entry name" value="AAA"/>
    <property type="match status" value="1"/>
</dbReference>
<dbReference type="PANTHER" id="PTHR42771:SF2">
    <property type="entry name" value="IRON(3+)-HYDROXAMATE IMPORT ATP-BINDING PROTEIN FHUC"/>
    <property type="match status" value="1"/>
</dbReference>
<keyword evidence="8" id="KW-0408">Iron</keyword>
<keyword evidence="9" id="KW-0406">Ion transport</keyword>